<dbReference type="STRING" id="37653.A0A0L8GBL1"/>
<sequence length="112" mass="12772">MINNFPGEGRQYLSSDTIVDRNYHQYPQDFLNNLNPSGLLMHRISLKKYCPIMLLRNFDPANGHCNGTRYTVTQLNSHVIEAVIAIGAHSGKRLFISRIPLVPSDNQFPFQL</sequence>
<dbReference type="PANTHER" id="PTHR10492:SF57">
    <property type="entry name" value="ATP-DEPENDENT DNA HELICASE"/>
    <property type="match status" value="1"/>
</dbReference>
<dbReference type="EMBL" id="KQ422791">
    <property type="protein sequence ID" value="KOF74224.1"/>
    <property type="molecule type" value="Genomic_DNA"/>
</dbReference>
<proteinExistence type="predicted"/>
<protein>
    <recommendedName>
        <fullName evidence="1">DNA helicase Pif1-like 2B domain-containing protein</fullName>
    </recommendedName>
</protein>
<dbReference type="InterPro" id="IPR027417">
    <property type="entry name" value="P-loop_NTPase"/>
</dbReference>
<name>A0A0L8GBL1_OCTBM</name>
<dbReference type="AlphaFoldDB" id="A0A0L8GBL1"/>
<dbReference type="PANTHER" id="PTHR10492">
    <property type="match status" value="1"/>
</dbReference>
<gene>
    <name evidence="2" type="ORF">OCBIM_22036556mg</name>
</gene>
<evidence type="ECO:0000313" key="2">
    <source>
        <dbReference type="EMBL" id="KOF74224.1"/>
    </source>
</evidence>
<dbReference type="Pfam" id="PF21530">
    <property type="entry name" value="Pif1_2B_dom"/>
    <property type="match status" value="1"/>
</dbReference>
<dbReference type="SUPFAM" id="SSF52540">
    <property type="entry name" value="P-loop containing nucleoside triphosphate hydrolases"/>
    <property type="match status" value="1"/>
</dbReference>
<evidence type="ECO:0000259" key="1">
    <source>
        <dbReference type="Pfam" id="PF21530"/>
    </source>
</evidence>
<dbReference type="InterPro" id="IPR049163">
    <property type="entry name" value="Pif1-like_2B_dom"/>
</dbReference>
<accession>A0A0L8GBL1</accession>
<organism evidence="2">
    <name type="scientific">Octopus bimaculoides</name>
    <name type="common">California two-spotted octopus</name>
    <dbReference type="NCBI Taxonomy" id="37653"/>
    <lineage>
        <taxon>Eukaryota</taxon>
        <taxon>Metazoa</taxon>
        <taxon>Spiralia</taxon>
        <taxon>Lophotrochozoa</taxon>
        <taxon>Mollusca</taxon>
        <taxon>Cephalopoda</taxon>
        <taxon>Coleoidea</taxon>
        <taxon>Octopodiformes</taxon>
        <taxon>Octopoda</taxon>
        <taxon>Incirrata</taxon>
        <taxon>Octopodidae</taxon>
        <taxon>Octopus</taxon>
    </lineage>
</organism>
<feature type="domain" description="DNA helicase Pif1-like 2B" evidence="1">
    <location>
        <begin position="29"/>
        <end position="75"/>
    </location>
</feature>
<reference evidence="2" key="1">
    <citation type="submission" date="2015-07" db="EMBL/GenBank/DDBJ databases">
        <title>MeaNS - Measles Nucleotide Surveillance Program.</title>
        <authorList>
            <person name="Tran T."/>
            <person name="Druce J."/>
        </authorList>
    </citation>
    <scope>NUCLEOTIDE SEQUENCE</scope>
    <source>
        <strain evidence="2">UCB-OBI-ISO-001</strain>
        <tissue evidence="2">Gonad</tissue>
    </source>
</reference>